<evidence type="ECO:0000313" key="2">
    <source>
        <dbReference type="EMBL" id="CDW83067.1"/>
    </source>
</evidence>
<dbReference type="AlphaFoldDB" id="A0A078AP24"/>
<sequence length="290" mass="34522">MADTARKSFILSLKRLKFFFNNLREYEEGLENRADIQSCSPDQLNEKIIPVAKYMEEATKAIVESKKFIDLIEEQENGKLEKLLSEKQILVDQEETELNELKAQIELVKIQIKLKEQEEKNIRDKIANEQKTTQLKVKKLDLSIQDIIDTQNSEQDLIQGKINHLEAKRDKILFEYHRVQQLHQKSQEKNKFLYFFPSKVYNQKERIMRKKEELKLYQSIIEESISFFADKIDENKAKNVLVRQMNNEVHQIIENVLDQEKQFFESDTQDKLKTPPFVMVKRIDRDQNAK</sequence>
<name>A0A078AP24_STYLE</name>
<proteinExistence type="predicted"/>
<keyword evidence="3" id="KW-1185">Reference proteome</keyword>
<dbReference type="EMBL" id="CCKQ01011495">
    <property type="protein sequence ID" value="CDW83067.1"/>
    <property type="molecule type" value="Genomic_DNA"/>
</dbReference>
<evidence type="ECO:0000313" key="3">
    <source>
        <dbReference type="Proteomes" id="UP000039865"/>
    </source>
</evidence>
<feature type="coiled-coil region" evidence="1">
    <location>
        <begin position="84"/>
        <end position="132"/>
    </location>
</feature>
<organism evidence="2 3">
    <name type="scientific">Stylonychia lemnae</name>
    <name type="common">Ciliate</name>
    <dbReference type="NCBI Taxonomy" id="5949"/>
    <lineage>
        <taxon>Eukaryota</taxon>
        <taxon>Sar</taxon>
        <taxon>Alveolata</taxon>
        <taxon>Ciliophora</taxon>
        <taxon>Intramacronucleata</taxon>
        <taxon>Spirotrichea</taxon>
        <taxon>Stichotrichia</taxon>
        <taxon>Sporadotrichida</taxon>
        <taxon>Oxytrichidae</taxon>
        <taxon>Stylonychinae</taxon>
        <taxon>Stylonychia</taxon>
    </lineage>
</organism>
<dbReference type="Proteomes" id="UP000039865">
    <property type="component" value="Unassembled WGS sequence"/>
</dbReference>
<gene>
    <name evidence="2" type="primary">Contig18322.g19460</name>
    <name evidence="2" type="ORF">STYLEM_12106</name>
</gene>
<dbReference type="InParanoid" id="A0A078AP24"/>
<reference evidence="2 3" key="1">
    <citation type="submission" date="2014-06" db="EMBL/GenBank/DDBJ databases">
        <authorList>
            <person name="Swart Estienne"/>
        </authorList>
    </citation>
    <scope>NUCLEOTIDE SEQUENCE [LARGE SCALE GENOMIC DNA]</scope>
    <source>
        <strain evidence="2 3">130c</strain>
    </source>
</reference>
<evidence type="ECO:0000256" key="1">
    <source>
        <dbReference type="SAM" id="Coils"/>
    </source>
</evidence>
<accession>A0A078AP24</accession>
<protein>
    <submittedName>
        <fullName evidence="2">Uncharacterized protein</fullName>
    </submittedName>
</protein>
<keyword evidence="1" id="KW-0175">Coiled coil</keyword>